<dbReference type="AlphaFoldDB" id="A0A251J8B4"/>
<accession>A0A251J8B4</accession>
<proteinExistence type="predicted"/>
<gene>
    <name evidence="1" type="ORF">MANES_15G188500</name>
</gene>
<name>A0A251J8B4_MANES</name>
<dbReference type="EMBL" id="CM004401">
    <property type="protein sequence ID" value="OAY29997.1"/>
    <property type="molecule type" value="Genomic_DNA"/>
</dbReference>
<reference evidence="1" key="1">
    <citation type="submission" date="2016-02" db="EMBL/GenBank/DDBJ databases">
        <title>WGS assembly of Manihot esculenta.</title>
        <authorList>
            <person name="Bredeson J.V."/>
            <person name="Prochnik S.E."/>
            <person name="Lyons J.B."/>
            <person name="Schmutz J."/>
            <person name="Grimwood J."/>
            <person name="Vrebalov J."/>
            <person name="Bart R.S."/>
            <person name="Amuge T."/>
            <person name="Ferguson M.E."/>
            <person name="Green R."/>
            <person name="Putnam N."/>
            <person name="Stites J."/>
            <person name="Rounsley S."/>
            <person name="Rokhsar D.S."/>
        </authorList>
    </citation>
    <scope>NUCLEOTIDE SEQUENCE [LARGE SCALE GENOMIC DNA]</scope>
    <source>
        <tissue evidence="1">Leaf</tissue>
    </source>
</reference>
<organism evidence="1">
    <name type="scientific">Manihot esculenta</name>
    <name type="common">Cassava</name>
    <name type="synonym">Jatropha manihot</name>
    <dbReference type="NCBI Taxonomy" id="3983"/>
    <lineage>
        <taxon>Eukaryota</taxon>
        <taxon>Viridiplantae</taxon>
        <taxon>Streptophyta</taxon>
        <taxon>Embryophyta</taxon>
        <taxon>Tracheophyta</taxon>
        <taxon>Spermatophyta</taxon>
        <taxon>Magnoliopsida</taxon>
        <taxon>eudicotyledons</taxon>
        <taxon>Gunneridae</taxon>
        <taxon>Pentapetalae</taxon>
        <taxon>rosids</taxon>
        <taxon>fabids</taxon>
        <taxon>Malpighiales</taxon>
        <taxon>Euphorbiaceae</taxon>
        <taxon>Crotonoideae</taxon>
        <taxon>Manihoteae</taxon>
        <taxon>Manihot</taxon>
    </lineage>
</organism>
<dbReference type="EMBL" id="CM004401">
    <property type="protein sequence ID" value="OAY29996.1"/>
    <property type="molecule type" value="Genomic_DNA"/>
</dbReference>
<protein>
    <submittedName>
        <fullName evidence="1">Uncharacterized protein</fullName>
    </submittedName>
</protein>
<sequence>MMFSSSSSRNYYLTMSRRRPSKLYGPDYDYESEVRIYGYGQKAPRLVAWIDQNAGRRFYACSCAEVTSQ</sequence>
<evidence type="ECO:0000313" key="1">
    <source>
        <dbReference type="EMBL" id="OAY29996.1"/>
    </source>
</evidence>